<reference evidence="1" key="1">
    <citation type="submission" date="2020-05" db="EMBL/GenBank/DDBJ databases">
        <title>Large-scale comparative analyses of tick genomes elucidate their genetic diversity and vector capacities.</title>
        <authorList>
            <person name="Jia N."/>
            <person name="Wang J."/>
            <person name="Shi W."/>
            <person name="Du L."/>
            <person name="Sun Y."/>
            <person name="Zhan W."/>
            <person name="Jiang J."/>
            <person name="Wang Q."/>
            <person name="Zhang B."/>
            <person name="Ji P."/>
            <person name="Sakyi L.B."/>
            <person name="Cui X."/>
            <person name="Yuan T."/>
            <person name="Jiang B."/>
            <person name="Yang W."/>
            <person name="Lam T.T.-Y."/>
            <person name="Chang Q."/>
            <person name="Ding S."/>
            <person name="Wang X."/>
            <person name="Zhu J."/>
            <person name="Ruan X."/>
            <person name="Zhao L."/>
            <person name="Wei J."/>
            <person name="Que T."/>
            <person name="Du C."/>
            <person name="Cheng J."/>
            <person name="Dai P."/>
            <person name="Han X."/>
            <person name="Huang E."/>
            <person name="Gao Y."/>
            <person name="Liu J."/>
            <person name="Shao H."/>
            <person name="Ye R."/>
            <person name="Li L."/>
            <person name="Wei W."/>
            <person name="Wang X."/>
            <person name="Wang C."/>
            <person name="Yang T."/>
            <person name="Huo Q."/>
            <person name="Li W."/>
            <person name="Guo W."/>
            <person name="Chen H."/>
            <person name="Zhou L."/>
            <person name="Ni X."/>
            <person name="Tian J."/>
            <person name="Zhou Y."/>
            <person name="Sheng Y."/>
            <person name="Liu T."/>
            <person name="Pan Y."/>
            <person name="Xia L."/>
            <person name="Li J."/>
            <person name="Zhao F."/>
            <person name="Cao W."/>
        </authorList>
    </citation>
    <scope>NUCLEOTIDE SEQUENCE</scope>
    <source>
        <strain evidence="1">Hyas-2018</strain>
    </source>
</reference>
<comment type="caution">
    <text evidence="1">The sequence shown here is derived from an EMBL/GenBank/DDBJ whole genome shotgun (WGS) entry which is preliminary data.</text>
</comment>
<sequence>MRALPPGSTDAAETPVNAMRRCKDSEKQNWHRAVAAALPGALWTARGFKPCYLWDVSEATERGVAHCLRACGSTPGSGDVRAFRLGRCDVLLCNVPETLRKLADAHLAFKFVDVSSGLLCPTVPASPPAAVLAMLASLTRTLAEVDASPPRSEGIINLEPAHGSEWNLCTAFGVLLGYPVVYWFKGGVDAGNCLAMEELNVVRVRSSGCPEERTVRRTTAHDDVYSFSFPAILDGDLRPHVDAWWRRLRAKAEASDVKLTRVDEVRSYPIVAL</sequence>
<name>A0ACB7TC17_HYAAI</name>
<protein>
    <submittedName>
        <fullName evidence="1">Uncharacterized protein</fullName>
    </submittedName>
</protein>
<evidence type="ECO:0000313" key="1">
    <source>
        <dbReference type="EMBL" id="KAH6943694.1"/>
    </source>
</evidence>
<gene>
    <name evidence="1" type="ORF">HPB50_025616</name>
</gene>
<accession>A0ACB7TC17</accession>
<dbReference type="Proteomes" id="UP000821845">
    <property type="component" value="Chromosome 10"/>
</dbReference>
<evidence type="ECO:0000313" key="2">
    <source>
        <dbReference type="Proteomes" id="UP000821845"/>
    </source>
</evidence>
<proteinExistence type="predicted"/>
<organism evidence="1 2">
    <name type="scientific">Hyalomma asiaticum</name>
    <name type="common">Tick</name>
    <dbReference type="NCBI Taxonomy" id="266040"/>
    <lineage>
        <taxon>Eukaryota</taxon>
        <taxon>Metazoa</taxon>
        <taxon>Ecdysozoa</taxon>
        <taxon>Arthropoda</taxon>
        <taxon>Chelicerata</taxon>
        <taxon>Arachnida</taxon>
        <taxon>Acari</taxon>
        <taxon>Parasitiformes</taxon>
        <taxon>Ixodida</taxon>
        <taxon>Ixodoidea</taxon>
        <taxon>Ixodidae</taxon>
        <taxon>Hyalomminae</taxon>
        <taxon>Hyalomma</taxon>
    </lineage>
</organism>
<dbReference type="EMBL" id="CM023490">
    <property type="protein sequence ID" value="KAH6943694.1"/>
    <property type="molecule type" value="Genomic_DNA"/>
</dbReference>
<keyword evidence="2" id="KW-1185">Reference proteome</keyword>